<keyword evidence="1" id="KW-0418">Kinase</keyword>
<organism evidence="1 2">
    <name type="scientific">Thermococcus paralvinellae</name>
    <dbReference type="NCBI Taxonomy" id="582419"/>
    <lineage>
        <taxon>Archaea</taxon>
        <taxon>Methanobacteriati</taxon>
        <taxon>Methanobacteriota</taxon>
        <taxon>Thermococci</taxon>
        <taxon>Thermococcales</taxon>
        <taxon>Thermococcaceae</taxon>
        <taxon>Thermococcus</taxon>
    </lineage>
</organism>
<accession>A0A832Z5T9</accession>
<dbReference type="AlphaFoldDB" id="A0A832Z5T9"/>
<feature type="non-terminal residue" evidence="1">
    <location>
        <position position="202"/>
    </location>
</feature>
<evidence type="ECO:0000313" key="2">
    <source>
        <dbReference type="Proteomes" id="UP000649326"/>
    </source>
</evidence>
<proteinExistence type="predicted"/>
<evidence type="ECO:0000313" key="1">
    <source>
        <dbReference type="EMBL" id="HIP75380.1"/>
    </source>
</evidence>
<dbReference type="Proteomes" id="UP000649326">
    <property type="component" value="Unassembled WGS sequence"/>
</dbReference>
<name>A0A832Z5T9_9EURY</name>
<dbReference type="GO" id="GO:0004674">
    <property type="term" value="F:protein serine/threonine kinase activity"/>
    <property type="evidence" value="ECO:0007669"/>
    <property type="project" value="UniProtKB-KW"/>
</dbReference>
<dbReference type="EMBL" id="DQUG01000180">
    <property type="protein sequence ID" value="HIP75380.1"/>
    <property type="molecule type" value="Genomic_DNA"/>
</dbReference>
<keyword evidence="1" id="KW-0723">Serine/threonine-protein kinase</keyword>
<sequence>MDKLVAKVNWSFNRWKGFDWESFQRRHQSGFDFVREMGYAHEWWNFYEGFSPDKYYGFILREPRGFHKGITLFISMNPLNGRWYFVGFYCDAVRPPTYASTGVPVRDLLPAEVIKMLEESVRMGGISDKHLDYVHRVISGEEEFLGILVAPKECSASFLPEAYVEVHPEDIGVKRLEGQWKITYKVTRSQIERLLEEAKRRH</sequence>
<gene>
    <name evidence="1" type="ORF">EYH13_04500</name>
</gene>
<reference evidence="1" key="1">
    <citation type="journal article" date="2020" name="ISME J.">
        <title>Gammaproteobacteria mediating utilization of methyl-, sulfur- and petroleum organic compounds in deep ocean hydrothermal plumes.</title>
        <authorList>
            <person name="Zhou Z."/>
            <person name="Liu Y."/>
            <person name="Pan J."/>
            <person name="Cron B.R."/>
            <person name="Toner B.M."/>
            <person name="Anantharaman K."/>
            <person name="Breier J.A."/>
            <person name="Dick G.J."/>
            <person name="Li M."/>
        </authorList>
    </citation>
    <scope>NUCLEOTIDE SEQUENCE</scope>
    <source>
        <strain evidence="1">SZUA-1451</strain>
    </source>
</reference>
<keyword evidence="1" id="KW-0808">Transferase</keyword>
<protein>
    <submittedName>
        <fullName evidence="1">Serine/threonine protein kinase</fullName>
    </submittedName>
</protein>
<comment type="caution">
    <text evidence="1">The sequence shown here is derived from an EMBL/GenBank/DDBJ whole genome shotgun (WGS) entry which is preliminary data.</text>
</comment>